<evidence type="ECO:0000259" key="3">
    <source>
        <dbReference type="Pfam" id="PF00080"/>
    </source>
</evidence>
<dbReference type="InterPro" id="IPR036423">
    <property type="entry name" value="SOD-like_Cu/Zn_dom_sf"/>
</dbReference>
<dbReference type="GO" id="GO:0005507">
    <property type="term" value="F:copper ion binding"/>
    <property type="evidence" value="ECO:0007669"/>
    <property type="project" value="InterPro"/>
</dbReference>
<evidence type="ECO:0000256" key="1">
    <source>
        <dbReference type="ARBA" id="ARBA00010457"/>
    </source>
</evidence>
<organism evidence="4 5">
    <name type="scientific">Salegentibacter mishustinae</name>
    <dbReference type="NCBI Taxonomy" id="270918"/>
    <lineage>
        <taxon>Bacteria</taxon>
        <taxon>Pseudomonadati</taxon>
        <taxon>Bacteroidota</taxon>
        <taxon>Flavobacteriia</taxon>
        <taxon>Flavobacteriales</taxon>
        <taxon>Flavobacteriaceae</taxon>
        <taxon>Salegentibacter</taxon>
    </lineage>
</organism>
<evidence type="ECO:0000313" key="5">
    <source>
        <dbReference type="Proteomes" id="UP000051643"/>
    </source>
</evidence>
<evidence type="ECO:0000313" key="4">
    <source>
        <dbReference type="EMBL" id="KRG30121.1"/>
    </source>
</evidence>
<dbReference type="RefSeq" id="WP_057480729.1">
    <property type="nucleotide sequence ID" value="NZ_BMWR01000006.1"/>
</dbReference>
<dbReference type="Proteomes" id="UP000051643">
    <property type="component" value="Unassembled WGS sequence"/>
</dbReference>
<keyword evidence="5" id="KW-1185">Reference proteome</keyword>
<feature type="domain" description="Superoxide dismutase copper/zinc binding" evidence="3">
    <location>
        <begin position="67"/>
        <end position="197"/>
    </location>
</feature>
<comment type="caution">
    <text evidence="4">The sequence shown here is derived from an EMBL/GenBank/DDBJ whole genome shotgun (WGS) entry which is preliminary data.</text>
</comment>
<proteinExistence type="inferred from homology"/>
<dbReference type="PROSITE" id="PS51257">
    <property type="entry name" value="PROKAR_LIPOPROTEIN"/>
    <property type="match status" value="1"/>
</dbReference>
<feature type="compositionally biased region" description="Acidic residues" evidence="2">
    <location>
        <begin position="28"/>
        <end position="38"/>
    </location>
</feature>
<dbReference type="SUPFAM" id="SSF49329">
    <property type="entry name" value="Cu,Zn superoxide dismutase-like"/>
    <property type="match status" value="1"/>
</dbReference>
<dbReference type="Gene3D" id="2.60.40.200">
    <property type="entry name" value="Superoxide dismutase, copper/zinc binding domain"/>
    <property type="match status" value="1"/>
</dbReference>
<accession>A0A0Q9ZCY8</accession>
<reference evidence="4" key="1">
    <citation type="submission" date="2015-10" db="EMBL/GenBank/DDBJ databases">
        <title>Draft genome sequence of Salegentibacter mishustinae KCTC 12263.</title>
        <authorList>
            <person name="Lin W."/>
            <person name="Zheng Q."/>
        </authorList>
    </citation>
    <scope>NUCLEOTIDE SEQUENCE [LARGE SCALE GENOMIC DNA]</scope>
    <source>
        <strain evidence="4">KCTC 12263</strain>
    </source>
</reference>
<comment type="similarity">
    <text evidence="1">Belongs to the Cu-Zn superoxide dismutase family.</text>
</comment>
<gene>
    <name evidence="4" type="ORF">APR42_13100</name>
</gene>
<dbReference type="STRING" id="270918.APR42_13100"/>
<sequence>MKRISLSLVFCASLFIIGCKNDKKENDTENAAETEMNSEMDNSMEKEEETKEITVSLEPKSGSDLGGEVTFTQEDGEVTMEATITGLAEGQHAIHIHQKADCSAEDGTSAGGHWNPTNEKHGKWGDAEGYHKGDIGNFEVDANGEGTVSMTTDEWCIGCDDENKNIVGKAIIVHDGVDDYTSQPSGAAGTRVGCGVIKM</sequence>
<dbReference type="CDD" id="cd00305">
    <property type="entry name" value="Cu-Zn_Superoxide_Dismutase"/>
    <property type="match status" value="1"/>
</dbReference>
<protein>
    <submittedName>
        <fullName evidence="4">Superoxide dismutase</fullName>
    </submittedName>
</protein>
<dbReference type="InterPro" id="IPR001424">
    <property type="entry name" value="SOD_Cu_Zn_dom"/>
</dbReference>
<dbReference type="AlphaFoldDB" id="A0A0Q9ZCY8"/>
<dbReference type="OrthoDB" id="9792957at2"/>
<dbReference type="EMBL" id="LKTP01000002">
    <property type="protein sequence ID" value="KRG30121.1"/>
    <property type="molecule type" value="Genomic_DNA"/>
</dbReference>
<dbReference type="Pfam" id="PF00080">
    <property type="entry name" value="Sod_Cu"/>
    <property type="match status" value="1"/>
</dbReference>
<evidence type="ECO:0000256" key="2">
    <source>
        <dbReference type="SAM" id="MobiDB-lite"/>
    </source>
</evidence>
<dbReference type="PANTHER" id="PTHR10003">
    <property type="entry name" value="SUPEROXIDE DISMUTASE CU-ZN -RELATED"/>
    <property type="match status" value="1"/>
</dbReference>
<dbReference type="GO" id="GO:0006801">
    <property type="term" value="P:superoxide metabolic process"/>
    <property type="evidence" value="ECO:0007669"/>
    <property type="project" value="InterPro"/>
</dbReference>
<feature type="region of interest" description="Disordered" evidence="2">
    <location>
        <begin position="25"/>
        <end position="51"/>
    </location>
</feature>
<dbReference type="InterPro" id="IPR024134">
    <property type="entry name" value="SOD_Cu/Zn_/chaperone"/>
</dbReference>
<name>A0A0Q9ZCY8_9FLAO</name>